<evidence type="ECO:0000313" key="2">
    <source>
        <dbReference type="Ensembl" id="ENSMLEP00000006402.1"/>
    </source>
</evidence>
<sequence length="76" mass="8940">MLSYMGSNGKQVLICFGYSINSVCLLKEQNTVVVPLFWGAFFFSEILNLKKLRTLFWLYFGILIHKIYFVYKNVCK</sequence>
<dbReference type="Proteomes" id="UP000233140">
    <property type="component" value="Unassembled WGS sequence"/>
</dbReference>
<proteinExistence type="predicted"/>
<reference evidence="2" key="2">
    <citation type="submission" date="2025-09" db="UniProtKB">
        <authorList>
            <consortium name="Ensembl"/>
        </authorList>
    </citation>
    <scope>IDENTIFICATION</scope>
</reference>
<evidence type="ECO:0000313" key="3">
    <source>
        <dbReference type="Proteomes" id="UP000233140"/>
    </source>
</evidence>
<keyword evidence="1" id="KW-0472">Membrane</keyword>
<dbReference type="AlphaFoldDB" id="A0A2K5XSV5"/>
<reference evidence="2" key="1">
    <citation type="submission" date="2025-08" db="UniProtKB">
        <authorList>
            <consortium name="Ensembl"/>
        </authorList>
    </citation>
    <scope>IDENTIFICATION</scope>
</reference>
<keyword evidence="1" id="KW-1133">Transmembrane helix</keyword>
<protein>
    <submittedName>
        <fullName evidence="2">Uncharacterized protein</fullName>
    </submittedName>
</protein>
<dbReference type="GeneTree" id="ENSGT00910000148590"/>
<evidence type="ECO:0000256" key="1">
    <source>
        <dbReference type="SAM" id="Phobius"/>
    </source>
</evidence>
<accession>A0A2K5XSV5</accession>
<organism evidence="2 3">
    <name type="scientific">Mandrillus leucophaeus</name>
    <name type="common">Drill</name>
    <name type="synonym">Papio leucophaeus</name>
    <dbReference type="NCBI Taxonomy" id="9568"/>
    <lineage>
        <taxon>Eukaryota</taxon>
        <taxon>Metazoa</taxon>
        <taxon>Chordata</taxon>
        <taxon>Craniata</taxon>
        <taxon>Vertebrata</taxon>
        <taxon>Euteleostomi</taxon>
        <taxon>Mammalia</taxon>
        <taxon>Eutheria</taxon>
        <taxon>Euarchontoglires</taxon>
        <taxon>Primates</taxon>
        <taxon>Haplorrhini</taxon>
        <taxon>Catarrhini</taxon>
        <taxon>Cercopithecidae</taxon>
        <taxon>Cercopithecinae</taxon>
        <taxon>Mandrillus</taxon>
    </lineage>
</organism>
<keyword evidence="1" id="KW-0812">Transmembrane</keyword>
<keyword evidence="3" id="KW-1185">Reference proteome</keyword>
<dbReference type="OMA" id="YMGSNGK"/>
<name>A0A2K5XSV5_MANLE</name>
<dbReference type="Ensembl" id="ENSMLET00000029235.1">
    <property type="protein sequence ID" value="ENSMLEP00000006402.1"/>
    <property type="gene ID" value="ENSMLEG00000026649.1"/>
</dbReference>
<feature type="transmembrane region" description="Helical" evidence="1">
    <location>
        <begin position="54"/>
        <end position="71"/>
    </location>
</feature>